<reference evidence="2 3" key="1">
    <citation type="journal article" date="2013" name="Genome Biol.">
        <title>The genome sequence of the most widely cultivated cacao type and its use to identify candidate genes regulating pod color.</title>
        <authorList>
            <person name="Motamayor J.C."/>
            <person name="Mockaitis K."/>
            <person name="Schmutz J."/>
            <person name="Haiminen N."/>
            <person name="Iii D.L."/>
            <person name="Cornejo O."/>
            <person name="Findley S.D."/>
            <person name="Zheng P."/>
            <person name="Utro F."/>
            <person name="Royaert S."/>
            <person name="Saski C."/>
            <person name="Jenkins J."/>
            <person name="Podicheti R."/>
            <person name="Zhao M."/>
            <person name="Scheffler B.E."/>
            <person name="Stack J.C."/>
            <person name="Feltus F.A."/>
            <person name="Mustiga G.M."/>
            <person name="Amores F."/>
            <person name="Phillips W."/>
            <person name="Marelli J.P."/>
            <person name="May G.D."/>
            <person name="Shapiro H."/>
            <person name="Ma J."/>
            <person name="Bustamante C.D."/>
            <person name="Schnell R.J."/>
            <person name="Main D."/>
            <person name="Gilbert D."/>
            <person name="Parida L."/>
            <person name="Kuhn D.N."/>
        </authorList>
    </citation>
    <scope>NUCLEOTIDE SEQUENCE [LARGE SCALE GENOMIC DNA]</scope>
    <source>
        <strain evidence="3">cv. Matina 1-6</strain>
    </source>
</reference>
<dbReference type="Pfam" id="PF20167">
    <property type="entry name" value="Transposase_32"/>
    <property type="match status" value="1"/>
</dbReference>
<proteinExistence type="predicted"/>
<dbReference type="InParanoid" id="A0A061FAJ6"/>
<evidence type="ECO:0000259" key="1">
    <source>
        <dbReference type="Pfam" id="PF20167"/>
    </source>
</evidence>
<dbReference type="Proteomes" id="UP000026915">
    <property type="component" value="Chromosome 7"/>
</dbReference>
<evidence type="ECO:0000313" key="2">
    <source>
        <dbReference type="EMBL" id="EOY13933.1"/>
    </source>
</evidence>
<name>A0A061FAJ6_THECC</name>
<dbReference type="OMA" id="CKGIWEN"/>
<dbReference type="EMBL" id="CM001885">
    <property type="protein sequence ID" value="EOY13933.1"/>
    <property type="molecule type" value="Genomic_DNA"/>
</dbReference>
<dbReference type="AlphaFoldDB" id="A0A061FAJ6"/>
<dbReference type="eggNOG" id="ENOG502SCSA">
    <property type="taxonomic scope" value="Eukaryota"/>
</dbReference>
<dbReference type="Gramene" id="EOY13933">
    <property type="protein sequence ID" value="EOY13933"/>
    <property type="gene ID" value="TCM_032752"/>
</dbReference>
<gene>
    <name evidence="2" type="ORF">TCM_032752</name>
</gene>
<dbReference type="HOGENOM" id="CLU_110920_0_0_1"/>
<organism evidence="2 3">
    <name type="scientific">Theobroma cacao</name>
    <name type="common">Cacao</name>
    <name type="synonym">Cocoa</name>
    <dbReference type="NCBI Taxonomy" id="3641"/>
    <lineage>
        <taxon>Eukaryota</taxon>
        <taxon>Viridiplantae</taxon>
        <taxon>Streptophyta</taxon>
        <taxon>Embryophyta</taxon>
        <taxon>Tracheophyta</taxon>
        <taxon>Spermatophyta</taxon>
        <taxon>Magnoliopsida</taxon>
        <taxon>eudicotyledons</taxon>
        <taxon>Gunneridae</taxon>
        <taxon>Pentapetalae</taxon>
        <taxon>rosids</taxon>
        <taxon>malvids</taxon>
        <taxon>Malvales</taxon>
        <taxon>Malvaceae</taxon>
        <taxon>Byttnerioideae</taxon>
        <taxon>Theobroma</taxon>
    </lineage>
</organism>
<protein>
    <recommendedName>
        <fullName evidence="1">Putative plant transposon protein domain-containing protein</fullName>
    </recommendedName>
</protein>
<keyword evidence="3" id="KW-1185">Reference proteome</keyword>
<sequence length="217" mass="24745">MAPKRSKPSSSGSFDRSKFISAEASTRYYTSLINKVPIPERGIEIPILPYKEINDLIRDRYWHQFCHQPNVVVVLVVREFYATVVEHVDGVAFVRGKHVPFHSQAINELLRTPNIENDEYGQYLGDHQDCNEIISTLCIEGAQWKTSHGEPVSFKRSVMKKELKVWLHFVAARLLPSTHISDVTKDRAVLIYAIVTHKSIDVGKVISHAILRTGRNK</sequence>
<accession>A0A061FAJ6</accession>
<feature type="domain" description="Putative plant transposon protein" evidence="1">
    <location>
        <begin position="59"/>
        <end position="216"/>
    </location>
</feature>
<dbReference type="InterPro" id="IPR046796">
    <property type="entry name" value="Transposase_32_dom"/>
</dbReference>
<evidence type="ECO:0000313" key="3">
    <source>
        <dbReference type="Proteomes" id="UP000026915"/>
    </source>
</evidence>